<dbReference type="Gene3D" id="1.10.455.10">
    <property type="entry name" value="Ribosomal protein S7 domain"/>
    <property type="match status" value="1"/>
</dbReference>
<dbReference type="InterPro" id="IPR023798">
    <property type="entry name" value="Ribosomal_uS7_dom"/>
</dbReference>
<dbReference type="AlphaFoldDB" id="A0A830B8X9"/>
<dbReference type="Pfam" id="PF00177">
    <property type="entry name" value="Ribosomal_S7"/>
    <property type="match status" value="1"/>
</dbReference>
<reference evidence="5" key="1">
    <citation type="submission" date="2020-07" db="EMBL/GenBank/DDBJ databases">
        <title>Ethylene signaling mediates host invasion by parasitic plants.</title>
        <authorList>
            <person name="Yoshida S."/>
        </authorList>
    </citation>
    <scope>NUCLEOTIDE SEQUENCE</scope>
    <source>
        <strain evidence="5">Okayama</strain>
    </source>
</reference>
<dbReference type="OrthoDB" id="867882at2759"/>
<evidence type="ECO:0000256" key="1">
    <source>
        <dbReference type="ARBA" id="ARBA00007151"/>
    </source>
</evidence>
<dbReference type="GO" id="GO:1990904">
    <property type="term" value="C:ribonucleoprotein complex"/>
    <property type="evidence" value="ECO:0007669"/>
    <property type="project" value="UniProtKB-KW"/>
</dbReference>
<dbReference type="EMBL" id="BMAC01000031">
    <property type="protein sequence ID" value="GFP81518.1"/>
    <property type="molecule type" value="Genomic_DNA"/>
</dbReference>
<proteinExistence type="inferred from homology"/>
<evidence type="ECO:0000256" key="3">
    <source>
        <dbReference type="ARBA" id="ARBA00023274"/>
    </source>
</evidence>
<evidence type="ECO:0000313" key="5">
    <source>
        <dbReference type="EMBL" id="GFP81518.1"/>
    </source>
</evidence>
<dbReference type="GO" id="GO:0005840">
    <property type="term" value="C:ribosome"/>
    <property type="evidence" value="ECO:0007669"/>
    <property type="project" value="UniProtKB-KW"/>
</dbReference>
<dbReference type="SUPFAM" id="SSF47973">
    <property type="entry name" value="Ribosomal protein S7"/>
    <property type="match status" value="1"/>
</dbReference>
<comment type="caution">
    <text evidence="5">The sequence shown here is derived from an EMBL/GenBank/DDBJ whole genome shotgun (WGS) entry which is preliminary data.</text>
</comment>
<accession>A0A830B8X9</accession>
<keyword evidence="6" id="KW-1185">Reference proteome</keyword>
<evidence type="ECO:0000256" key="2">
    <source>
        <dbReference type="ARBA" id="ARBA00022980"/>
    </source>
</evidence>
<name>A0A830B8X9_9LAMI</name>
<evidence type="ECO:0000313" key="6">
    <source>
        <dbReference type="Proteomes" id="UP000653305"/>
    </source>
</evidence>
<gene>
    <name evidence="5" type="ORF">PHJA_000295100</name>
</gene>
<dbReference type="Proteomes" id="UP000653305">
    <property type="component" value="Unassembled WGS sequence"/>
</dbReference>
<feature type="non-terminal residue" evidence="5">
    <location>
        <position position="87"/>
    </location>
</feature>
<dbReference type="InterPro" id="IPR036823">
    <property type="entry name" value="Ribosomal_uS7_dom_sf"/>
</dbReference>
<protein>
    <submittedName>
        <fullName evidence="5">30S ribosomal protein s7 chloroplastic</fullName>
    </submittedName>
</protein>
<keyword evidence="2 5" id="KW-0689">Ribosomal protein</keyword>
<evidence type="ECO:0000259" key="4">
    <source>
        <dbReference type="Pfam" id="PF00177"/>
    </source>
</evidence>
<keyword evidence="3" id="KW-0687">Ribonucleoprotein</keyword>
<comment type="similarity">
    <text evidence="1">Belongs to the universal ribosomal protein uS7 family.</text>
</comment>
<sequence>QNLVITNSLSVLIQTIRGVTPDIAVKARLVGKALVICWLLAASQKRLGNTTFKLSFELVDAAKGSGDTIKKETHKMAETNRAFAYFL</sequence>
<feature type="domain" description="Small ribosomal subunit protein uS7" evidence="4">
    <location>
        <begin position="33"/>
        <end position="81"/>
    </location>
</feature>
<organism evidence="5 6">
    <name type="scientific">Phtheirospermum japonicum</name>
    <dbReference type="NCBI Taxonomy" id="374723"/>
    <lineage>
        <taxon>Eukaryota</taxon>
        <taxon>Viridiplantae</taxon>
        <taxon>Streptophyta</taxon>
        <taxon>Embryophyta</taxon>
        <taxon>Tracheophyta</taxon>
        <taxon>Spermatophyta</taxon>
        <taxon>Magnoliopsida</taxon>
        <taxon>eudicotyledons</taxon>
        <taxon>Gunneridae</taxon>
        <taxon>Pentapetalae</taxon>
        <taxon>asterids</taxon>
        <taxon>lamiids</taxon>
        <taxon>Lamiales</taxon>
        <taxon>Orobanchaceae</taxon>
        <taxon>Orobanchaceae incertae sedis</taxon>
        <taxon>Phtheirospermum</taxon>
    </lineage>
</organism>